<dbReference type="PANTHER" id="PTHR35317:SF40">
    <property type="entry name" value="CCHC-TYPE DOMAIN-CONTAINING PROTEIN"/>
    <property type="match status" value="1"/>
</dbReference>
<comment type="caution">
    <text evidence="1">The sequence shown here is derived from an EMBL/GenBank/DDBJ whole genome shotgun (WGS) entry which is preliminary data.</text>
</comment>
<dbReference type="EMBL" id="WIXP02000002">
    <property type="protein sequence ID" value="KAF6214955.1"/>
    <property type="molecule type" value="Genomic_DNA"/>
</dbReference>
<dbReference type="OrthoDB" id="6629788at2759"/>
<dbReference type="Proteomes" id="UP000466442">
    <property type="component" value="Unassembled WGS sequence"/>
</dbReference>
<evidence type="ECO:0000313" key="1">
    <source>
        <dbReference type="EMBL" id="KAF6214955.1"/>
    </source>
</evidence>
<dbReference type="AlphaFoldDB" id="A0A8S9Y532"/>
<keyword evidence="2" id="KW-1185">Reference proteome</keyword>
<sequence>MANSSSGATLQNFKPFEGSGFAEWEFRLRIHLERKGCLNALENEEVGTRSTSTSEQKEWDRMDALARDTIVQWLADSVLGTVRSCKTAKEMFDSLKTTYAKQGLSARVDLRRELMAMKFVHGKLTDFLEKYERIVNQLRECGDKMEDSEVIAQLLTAMPESYQAVTVSIDILYAKQPEEVTLQFVRRKLLQEEDKSERKDIGRREEPPELVCYRVSTAVYEVNDLRFSQL</sequence>
<proteinExistence type="predicted"/>
<dbReference type="Pfam" id="PF14223">
    <property type="entry name" value="Retrotran_gag_2"/>
    <property type="match status" value="1"/>
</dbReference>
<accession>A0A8S9Y532</accession>
<evidence type="ECO:0000313" key="2">
    <source>
        <dbReference type="Proteomes" id="UP000466442"/>
    </source>
</evidence>
<organism evidence="1 2">
    <name type="scientific">Apolygus lucorum</name>
    <name type="common">Small green plant bug</name>
    <name type="synonym">Lygocoris lucorum</name>
    <dbReference type="NCBI Taxonomy" id="248454"/>
    <lineage>
        <taxon>Eukaryota</taxon>
        <taxon>Metazoa</taxon>
        <taxon>Ecdysozoa</taxon>
        <taxon>Arthropoda</taxon>
        <taxon>Hexapoda</taxon>
        <taxon>Insecta</taxon>
        <taxon>Pterygota</taxon>
        <taxon>Neoptera</taxon>
        <taxon>Paraneoptera</taxon>
        <taxon>Hemiptera</taxon>
        <taxon>Heteroptera</taxon>
        <taxon>Panheteroptera</taxon>
        <taxon>Cimicomorpha</taxon>
        <taxon>Miridae</taxon>
        <taxon>Mirini</taxon>
        <taxon>Apolygus</taxon>
    </lineage>
</organism>
<name>A0A8S9Y532_APOLU</name>
<reference evidence="1" key="1">
    <citation type="journal article" date="2021" name="Mol. Ecol. Resour.">
        <title>Apolygus lucorum genome provides insights into omnivorousness and mesophyll feeding.</title>
        <authorList>
            <person name="Liu Y."/>
            <person name="Liu H."/>
            <person name="Wang H."/>
            <person name="Huang T."/>
            <person name="Liu B."/>
            <person name="Yang B."/>
            <person name="Yin L."/>
            <person name="Li B."/>
            <person name="Zhang Y."/>
            <person name="Zhang S."/>
            <person name="Jiang F."/>
            <person name="Zhang X."/>
            <person name="Ren Y."/>
            <person name="Wang B."/>
            <person name="Wang S."/>
            <person name="Lu Y."/>
            <person name="Wu K."/>
            <person name="Fan W."/>
            <person name="Wang G."/>
        </authorList>
    </citation>
    <scope>NUCLEOTIDE SEQUENCE</scope>
    <source>
        <strain evidence="1">12Hb</strain>
    </source>
</reference>
<gene>
    <name evidence="1" type="ORF">GE061_009700</name>
</gene>
<dbReference type="PANTHER" id="PTHR35317">
    <property type="entry name" value="OS04G0629600 PROTEIN"/>
    <property type="match status" value="1"/>
</dbReference>
<protein>
    <submittedName>
        <fullName evidence="1">Uncharacterized protein</fullName>
    </submittedName>
</protein>